<dbReference type="AlphaFoldDB" id="A0A3N4UPR7"/>
<dbReference type="SUPFAM" id="SSF52540">
    <property type="entry name" value="P-loop containing nucleoside triphosphate hydrolases"/>
    <property type="match status" value="1"/>
</dbReference>
<dbReference type="PANTHER" id="PTHR30486:SF12">
    <property type="entry name" value="TYPE IV PILUS ATPASE PILU"/>
    <property type="match status" value="1"/>
</dbReference>
<dbReference type="InterPro" id="IPR006321">
    <property type="entry name" value="PilT/PilU"/>
</dbReference>
<keyword evidence="4" id="KW-1185">Reference proteome</keyword>
<dbReference type="PROSITE" id="PS00662">
    <property type="entry name" value="T2SP_E"/>
    <property type="match status" value="1"/>
</dbReference>
<dbReference type="Pfam" id="PF00437">
    <property type="entry name" value="T2SSE"/>
    <property type="match status" value="1"/>
</dbReference>
<dbReference type="EMBL" id="RKQL01000001">
    <property type="protein sequence ID" value="RPE72646.1"/>
    <property type="molecule type" value="Genomic_DNA"/>
</dbReference>
<comment type="similarity">
    <text evidence="1">Belongs to the GSP E family.</text>
</comment>
<dbReference type="GO" id="GO:0005524">
    <property type="term" value="F:ATP binding"/>
    <property type="evidence" value="ECO:0007669"/>
    <property type="project" value="InterPro"/>
</dbReference>
<evidence type="ECO:0000313" key="3">
    <source>
        <dbReference type="EMBL" id="RPE72646.1"/>
    </source>
</evidence>
<dbReference type="InterPro" id="IPR001482">
    <property type="entry name" value="T2SS/T4SS_dom"/>
</dbReference>
<evidence type="ECO:0000256" key="1">
    <source>
        <dbReference type="ARBA" id="ARBA00006611"/>
    </source>
</evidence>
<dbReference type="OrthoDB" id="5790493at2"/>
<comment type="caution">
    <text evidence="3">The sequence shown here is derived from an EMBL/GenBank/DDBJ whole genome shotgun (WGS) entry which is preliminary data.</text>
</comment>
<dbReference type="NCBIfam" id="TIGR01420">
    <property type="entry name" value="pilT_fam"/>
    <property type="match status" value="1"/>
</dbReference>
<organism evidence="3 4">
    <name type="scientific">Tibeticola sediminis</name>
    <dbReference type="NCBI Taxonomy" id="1917811"/>
    <lineage>
        <taxon>Bacteria</taxon>
        <taxon>Pseudomonadati</taxon>
        <taxon>Pseudomonadota</taxon>
        <taxon>Betaproteobacteria</taxon>
        <taxon>Burkholderiales</taxon>
        <taxon>Comamonadaceae</taxon>
        <taxon>Tibeticola</taxon>
    </lineage>
</organism>
<gene>
    <name evidence="3" type="ORF">EDC62_0347</name>
</gene>
<dbReference type="PANTHER" id="PTHR30486">
    <property type="entry name" value="TWITCHING MOTILITY PROTEIN PILT"/>
    <property type="match status" value="1"/>
</dbReference>
<dbReference type="InterPro" id="IPR050921">
    <property type="entry name" value="T4SS_GSP_E_ATPase"/>
</dbReference>
<dbReference type="Gene3D" id="3.40.50.300">
    <property type="entry name" value="P-loop containing nucleotide triphosphate hydrolases"/>
    <property type="match status" value="1"/>
</dbReference>
<sequence length="365" mass="40119">MSTPKLAALFRAAVAAQASDLFLIAYAPPRLRVQMRAAPIPGYPALTAAEVDGLARSLLTPAQSAAFDAQQEFNLAWDEAGVGRFRINLFRERGHVGMVARHIRDTVPPTETLGLPATVRELSLLPRGLVLIVGAAGSGKSTTLAALVRERARRRAGHILTVEDPIEYLHEHDQSTVVQREVGFDTQNFGEAMRNAMRQAPDVIVLGEIRDRESMEQALNYSETGQLCLSTMHAANAAQAIKRIINFFPEHRHAQVRLDLSMNLEAILSQRLLPPASDSEGPVLCTELMLRSAHIADLIEKGEVDELRVAIEKNAALGMHTFDQDLLRLVQSGRITLETALEHADSRTDLSLRLRVRSAHDPHAV</sequence>
<dbReference type="SMART" id="SM00382">
    <property type="entry name" value="AAA"/>
    <property type="match status" value="1"/>
</dbReference>
<proteinExistence type="inferred from homology"/>
<name>A0A3N4UPR7_9BURK</name>
<protein>
    <submittedName>
        <fullName evidence="3">Twitching motility protein PilU</fullName>
    </submittedName>
</protein>
<dbReference type="Gene3D" id="3.30.450.90">
    <property type="match status" value="1"/>
</dbReference>
<reference evidence="3 4" key="1">
    <citation type="submission" date="2018-11" db="EMBL/GenBank/DDBJ databases">
        <title>Genomic Encyclopedia of Type Strains, Phase IV (KMG-IV): sequencing the most valuable type-strain genomes for metagenomic binning, comparative biology and taxonomic classification.</title>
        <authorList>
            <person name="Goeker M."/>
        </authorList>
    </citation>
    <scope>NUCLEOTIDE SEQUENCE [LARGE SCALE GENOMIC DNA]</scope>
    <source>
        <strain evidence="3 4">DSM 101684</strain>
    </source>
</reference>
<dbReference type="GO" id="GO:0016887">
    <property type="term" value="F:ATP hydrolysis activity"/>
    <property type="evidence" value="ECO:0007669"/>
    <property type="project" value="InterPro"/>
</dbReference>
<dbReference type="RefSeq" id="WP_124219760.1">
    <property type="nucleotide sequence ID" value="NZ_RKQL01000001.1"/>
</dbReference>
<evidence type="ECO:0000313" key="4">
    <source>
        <dbReference type="Proteomes" id="UP000272193"/>
    </source>
</evidence>
<dbReference type="Proteomes" id="UP000272193">
    <property type="component" value="Unassembled WGS sequence"/>
</dbReference>
<evidence type="ECO:0000259" key="2">
    <source>
        <dbReference type="PROSITE" id="PS00662"/>
    </source>
</evidence>
<dbReference type="CDD" id="cd01131">
    <property type="entry name" value="PilT"/>
    <property type="match status" value="1"/>
</dbReference>
<accession>A0A3N4UPR7</accession>
<dbReference type="InterPro" id="IPR003593">
    <property type="entry name" value="AAA+_ATPase"/>
</dbReference>
<dbReference type="InterPro" id="IPR027417">
    <property type="entry name" value="P-loop_NTPase"/>
</dbReference>
<feature type="domain" description="Bacterial type II secretion system protein E" evidence="2">
    <location>
        <begin position="197"/>
        <end position="211"/>
    </location>
</feature>